<dbReference type="InterPro" id="IPR021967">
    <property type="entry name" value="Nup98_C"/>
</dbReference>
<proteinExistence type="predicted"/>
<protein>
    <recommendedName>
        <fullName evidence="1">Nuclear pore complex protein NUP96 C-terminal domain-containing protein</fullName>
    </recommendedName>
</protein>
<evidence type="ECO:0000313" key="2">
    <source>
        <dbReference type="EMBL" id="KAG0114403.1"/>
    </source>
</evidence>
<dbReference type="Proteomes" id="UP000618051">
    <property type="component" value="Unassembled WGS sequence"/>
</dbReference>
<accession>A0A835NF41</accession>
<keyword evidence="4" id="KW-1185">Reference proteome</keyword>
<evidence type="ECO:0000313" key="4">
    <source>
        <dbReference type="Proteomes" id="UP000618051"/>
    </source>
</evidence>
<reference evidence="3" key="3">
    <citation type="submission" date="2022-01" db="EMBL/GenBank/DDBJ databases">
        <authorList>
            <person name="Rubenstein D.R."/>
        </authorList>
    </citation>
    <scope>NUCLEOTIDE SEQUENCE</scope>
    <source>
        <strain evidence="3">SS15</strain>
        <tissue evidence="3">Liver</tissue>
    </source>
</reference>
<sequence>MLIREQAVRELLGRHCALADSPESWAKETFLTQRLCIPPHWIHEAKAVRARMEGDKHKEALFLFKAGHWNQCHKLVVRHLASDAIINENYKYLKGFLEDLAPPERSALIQDWELAGLVYLDYIRVNEMLDRIQQVWELPSHAWGAHRVCMAALTAEGNSVLLFDRCSKQSMGHL</sequence>
<gene>
    <name evidence="3" type="ORF">IHE44_0004885</name>
    <name evidence="2" type="ORF">IHE44_008164</name>
</gene>
<feature type="domain" description="Nuclear pore complex protein NUP96 C-terminal" evidence="1">
    <location>
        <begin position="4"/>
        <end position="49"/>
    </location>
</feature>
<dbReference type="AlphaFoldDB" id="A0A835NF41"/>
<dbReference type="Pfam" id="PF12110">
    <property type="entry name" value="Nup96"/>
    <property type="match status" value="1"/>
</dbReference>
<evidence type="ECO:0000259" key="1">
    <source>
        <dbReference type="Pfam" id="PF12110"/>
    </source>
</evidence>
<name>A0A835NF41_9PASS</name>
<comment type="caution">
    <text evidence="2">The sequence shown here is derived from an EMBL/GenBank/DDBJ whole genome shotgun (WGS) entry which is preliminary data.</text>
</comment>
<reference evidence="2" key="1">
    <citation type="submission" date="2020-10" db="EMBL/GenBank/DDBJ databases">
        <title>Feather gene expression reveals the developmental basis of iridescence in African starlings.</title>
        <authorList>
            <person name="Rubenstein D.R."/>
        </authorList>
    </citation>
    <scope>NUCLEOTIDE SEQUENCE</scope>
    <source>
        <strain evidence="2">SS15</strain>
        <tissue evidence="2">Liver</tissue>
    </source>
</reference>
<dbReference type="EMBL" id="JADDUC010000307">
    <property type="protein sequence ID" value="KAG0114403.1"/>
    <property type="molecule type" value="Genomic_DNA"/>
</dbReference>
<dbReference type="EMBL" id="JADDUC020000002">
    <property type="protein sequence ID" value="KAI1241412.1"/>
    <property type="molecule type" value="Genomic_DNA"/>
</dbReference>
<dbReference type="OrthoDB" id="3797628at2759"/>
<evidence type="ECO:0000313" key="3">
    <source>
        <dbReference type="EMBL" id="KAI1241412.1"/>
    </source>
</evidence>
<reference evidence="3 4" key="2">
    <citation type="journal article" date="2021" name="J. Hered.">
        <title>Feather Gene Expression Elucidates the Developmental Basis of Plumage Iridescence in African Starlings.</title>
        <authorList>
            <person name="Rubenstein D.R."/>
            <person name="Corvelo A."/>
            <person name="MacManes M.D."/>
            <person name="Maia R."/>
            <person name="Narzisi G."/>
            <person name="Rousaki A."/>
            <person name="Vandenabeele P."/>
            <person name="Shawkey M.D."/>
            <person name="Solomon J."/>
        </authorList>
    </citation>
    <scope>NUCLEOTIDE SEQUENCE [LARGE SCALE GENOMIC DNA]</scope>
    <source>
        <strain evidence="3">SS15</strain>
    </source>
</reference>
<organism evidence="2">
    <name type="scientific">Lamprotornis superbus</name>
    <dbReference type="NCBI Taxonomy" id="245042"/>
    <lineage>
        <taxon>Eukaryota</taxon>
        <taxon>Metazoa</taxon>
        <taxon>Chordata</taxon>
        <taxon>Craniata</taxon>
        <taxon>Vertebrata</taxon>
        <taxon>Euteleostomi</taxon>
        <taxon>Archelosauria</taxon>
        <taxon>Archosauria</taxon>
        <taxon>Dinosauria</taxon>
        <taxon>Saurischia</taxon>
        <taxon>Theropoda</taxon>
        <taxon>Coelurosauria</taxon>
        <taxon>Aves</taxon>
        <taxon>Neognathae</taxon>
        <taxon>Neoaves</taxon>
        <taxon>Telluraves</taxon>
        <taxon>Australaves</taxon>
        <taxon>Passeriformes</taxon>
        <taxon>Sturnidae</taxon>
        <taxon>Lamprotornis</taxon>
    </lineage>
</organism>